<keyword evidence="1" id="KW-0175">Coiled coil</keyword>
<dbReference type="Gene3D" id="1.20.5.170">
    <property type="match status" value="1"/>
</dbReference>
<dbReference type="AlphaFoldDB" id="A0AA40DCC1"/>
<proteinExistence type="predicted"/>
<name>A0AA40DCC1_9PEZI</name>
<gene>
    <name evidence="3" type="ORF">QBC41DRAFT_303397</name>
</gene>
<keyword evidence="4" id="KW-1185">Reference proteome</keyword>
<accession>A0AA40DCC1</accession>
<feature type="compositionally biased region" description="Low complexity" evidence="2">
    <location>
        <begin position="1"/>
        <end position="11"/>
    </location>
</feature>
<feature type="coiled-coil region" evidence="1">
    <location>
        <begin position="119"/>
        <end position="192"/>
    </location>
</feature>
<organism evidence="3 4">
    <name type="scientific">Cercophora samala</name>
    <dbReference type="NCBI Taxonomy" id="330535"/>
    <lineage>
        <taxon>Eukaryota</taxon>
        <taxon>Fungi</taxon>
        <taxon>Dikarya</taxon>
        <taxon>Ascomycota</taxon>
        <taxon>Pezizomycotina</taxon>
        <taxon>Sordariomycetes</taxon>
        <taxon>Sordariomycetidae</taxon>
        <taxon>Sordariales</taxon>
        <taxon>Lasiosphaeriaceae</taxon>
        <taxon>Cercophora</taxon>
    </lineage>
</organism>
<reference evidence="3" key="1">
    <citation type="submission" date="2023-06" db="EMBL/GenBank/DDBJ databases">
        <title>Genome-scale phylogeny and comparative genomics of the fungal order Sordariales.</title>
        <authorList>
            <consortium name="Lawrence Berkeley National Laboratory"/>
            <person name="Hensen N."/>
            <person name="Bonometti L."/>
            <person name="Westerberg I."/>
            <person name="Brannstrom I.O."/>
            <person name="Guillou S."/>
            <person name="Cros-Aarteil S."/>
            <person name="Calhoun S."/>
            <person name="Haridas S."/>
            <person name="Kuo A."/>
            <person name="Mondo S."/>
            <person name="Pangilinan J."/>
            <person name="Riley R."/>
            <person name="Labutti K."/>
            <person name="Andreopoulos B."/>
            <person name="Lipzen A."/>
            <person name="Chen C."/>
            <person name="Yanf M."/>
            <person name="Daum C."/>
            <person name="Ng V."/>
            <person name="Clum A."/>
            <person name="Steindorff A."/>
            <person name="Ohm R."/>
            <person name="Martin F."/>
            <person name="Silar P."/>
            <person name="Natvig D."/>
            <person name="Lalanne C."/>
            <person name="Gautier V."/>
            <person name="Ament-Velasquez S.L."/>
            <person name="Kruys A."/>
            <person name="Hutchinson M.I."/>
            <person name="Powell A.J."/>
            <person name="Barry K."/>
            <person name="Miller A.N."/>
            <person name="Grigoriev I.V."/>
            <person name="Debuchy R."/>
            <person name="Gladieux P."/>
            <person name="Thoren M.H."/>
            <person name="Johannesson H."/>
        </authorList>
    </citation>
    <scope>NUCLEOTIDE SEQUENCE</scope>
    <source>
        <strain evidence="3">CBS 307.81</strain>
    </source>
</reference>
<evidence type="ECO:0000313" key="4">
    <source>
        <dbReference type="Proteomes" id="UP001174997"/>
    </source>
</evidence>
<comment type="caution">
    <text evidence="3">The sequence shown here is derived from an EMBL/GenBank/DDBJ whole genome shotgun (WGS) entry which is preliminary data.</text>
</comment>
<dbReference type="Proteomes" id="UP001174997">
    <property type="component" value="Unassembled WGS sequence"/>
</dbReference>
<evidence type="ECO:0000256" key="1">
    <source>
        <dbReference type="SAM" id="Coils"/>
    </source>
</evidence>
<sequence length="237" mass="26569">MPTPDRTSPSPSKKRKLSPPSPSPRQNNGTPDINITAVATAAEDVNPTTATTNENRQNAFQALINFYTDGDLYDEDRTRRPYSLPPPPGSTPLEKMLWAAFLARVEEQDDQLVEYMGFHREYRAQIHELEEQREKDKRRMGELASRVGELMGRLRGERVREEGRVGGLEGRVRELEGEVDRLRGEVAGLKIREGRGGELRVVVGGMAVEVEPEEGGVVVVDKRVVEIMRETFGMDLG</sequence>
<protein>
    <submittedName>
        <fullName evidence="3">Uncharacterized protein</fullName>
    </submittedName>
</protein>
<feature type="region of interest" description="Disordered" evidence="2">
    <location>
        <begin position="1"/>
        <end position="33"/>
    </location>
</feature>
<evidence type="ECO:0000313" key="3">
    <source>
        <dbReference type="EMBL" id="KAK0668464.1"/>
    </source>
</evidence>
<evidence type="ECO:0000256" key="2">
    <source>
        <dbReference type="SAM" id="MobiDB-lite"/>
    </source>
</evidence>
<dbReference type="EMBL" id="JAULSY010000056">
    <property type="protein sequence ID" value="KAK0668464.1"/>
    <property type="molecule type" value="Genomic_DNA"/>
</dbReference>